<gene>
    <name evidence="2" type="ORF">LOKVESSMR4R_01798</name>
</gene>
<dbReference type="InterPro" id="IPR020308">
    <property type="entry name" value="Uncharacterised_Ynq1"/>
</dbReference>
<evidence type="ECO:0000313" key="2">
    <source>
        <dbReference type="EMBL" id="ARU01111.1"/>
    </source>
</evidence>
<dbReference type="EMBL" id="CP021431">
    <property type="protein sequence ID" value="ARU01111.1"/>
    <property type="molecule type" value="Genomic_DNA"/>
</dbReference>
<dbReference type="STRING" id="1122181.GCA_000382265_02505"/>
<reference evidence="2 3" key="1">
    <citation type="submission" date="2017-05" db="EMBL/GenBank/DDBJ databases">
        <title>Genome Sequence of Loktanella vestfoldensis Strain SMR4r Isolated from a Culture of the Diatom Skeletonema marinoi.</title>
        <authorList>
            <person name="Topel M."/>
            <person name="Pinder M.I.M."/>
            <person name="Johansson O.N."/>
            <person name="Kourtchenko O."/>
            <person name="Godhe A."/>
            <person name="Clarke A.K."/>
        </authorList>
    </citation>
    <scope>NUCLEOTIDE SEQUENCE [LARGE SCALE GENOMIC DNA]</scope>
    <source>
        <strain evidence="2 3">SMR4r</strain>
    </source>
</reference>
<dbReference type="Proteomes" id="UP000195273">
    <property type="component" value="Chromosome"/>
</dbReference>
<proteinExistence type="predicted"/>
<keyword evidence="1" id="KW-0812">Transmembrane</keyword>
<dbReference type="RefSeq" id="WP_087207655.1">
    <property type="nucleotide sequence ID" value="NZ_CP021431.1"/>
</dbReference>
<dbReference type="OrthoDB" id="7658896at2"/>
<dbReference type="Pfam" id="PF17272">
    <property type="entry name" value="DUF5337"/>
    <property type="match status" value="1"/>
</dbReference>
<sequence length="76" mass="8462">MARHGDTAQAKAGQRVALTVAAVGGLWALVTMIGSEYGWSNRTRFIFDLAALAGFGFALWKTFQLWRMRRNDKGEN</sequence>
<evidence type="ECO:0008006" key="4">
    <source>
        <dbReference type="Google" id="ProtNLM"/>
    </source>
</evidence>
<keyword evidence="1" id="KW-0472">Membrane</keyword>
<dbReference type="KEGG" id="lvs:LOKVESSMR4R_01798"/>
<feature type="transmembrane region" description="Helical" evidence="1">
    <location>
        <begin position="45"/>
        <end position="63"/>
    </location>
</feature>
<accession>A0A1Y0ECJ2</accession>
<name>A0A1Y0ECJ2_9RHOB</name>
<keyword evidence="1" id="KW-1133">Transmembrane helix</keyword>
<protein>
    <recommendedName>
        <fullName evidence="4">DUF5337 domain-containing protein</fullName>
    </recommendedName>
</protein>
<evidence type="ECO:0000256" key="1">
    <source>
        <dbReference type="SAM" id="Phobius"/>
    </source>
</evidence>
<keyword evidence="3" id="KW-1185">Reference proteome</keyword>
<feature type="transmembrane region" description="Helical" evidence="1">
    <location>
        <begin position="12"/>
        <end position="33"/>
    </location>
</feature>
<evidence type="ECO:0000313" key="3">
    <source>
        <dbReference type="Proteomes" id="UP000195273"/>
    </source>
</evidence>
<dbReference type="AlphaFoldDB" id="A0A1Y0ECJ2"/>
<organism evidence="2 3">
    <name type="scientific">Yoonia vestfoldensis</name>
    <dbReference type="NCBI Taxonomy" id="245188"/>
    <lineage>
        <taxon>Bacteria</taxon>
        <taxon>Pseudomonadati</taxon>
        <taxon>Pseudomonadota</taxon>
        <taxon>Alphaproteobacteria</taxon>
        <taxon>Rhodobacterales</taxon>
        <taxon>Paracoccaceae</taxon>
        <taxon>Yoonia</taxon>
    </lineage>
</organism>